<reference evidence="8" key="1">
    <citation type="submission" date="2022-10" db="EMBL/GenBank/DDBJ databases">
        <title>Genome assembly of Pristionchus species.</title>
        <authorList>
            <person name="Yoshida K."/>
            <person name="Sommer R.J."/>
        </authorList>
    </citation>
    <scope>NUCLEOTIDE SEQUENCE [LARGE SCALE GENOMIC DNA]</scope>
    <source>
        <strain evidence="8">RS5460</strain>
    </source>
</reference>
<evidence type="ECO:0000256" key="1">
    <source>
        <dbReference type="ARBA" id="ARBA00004606"/>
    </source>
</evidence>
<evidence type="ECO:0008006" key="9">
    <source>
        <dbReference type="Google" id="ProtNLM"/>
    </source>
</evidence>
<dbReference type="Proteomes" id="UP001328107">
    <property type="component" value="Unassembled WGS sequence"/>
</dbReference>
<dbReference type="GO" id="GO:0016263">
    <property type="term" value="F:glycoprotein-N-acetylgalactosamine 3-beta-galactosyltransferase activity"/>
    <property type="evidence" value="ECO:0007669"/>
    <property type="project" value="TreeGrafter"/>
</dbReference>
<dbReference type="PANTHER" id="PTHR23033">
    <property type="entry name" value="BETA1,3-GALACTOSYLTRANSFERASE"/>
    <property type="match status" value="1"/>
</dbReference>
<dbReference type="PANTHER" id="PTHR23033:SF12">
    <property type="entry name" value="GLYCOPROTEIN-N-ACETYLGALACTOSAMINE 3-BETA-GALACTOSYLTRANSFERASE 1-RELATED"/>
    <property type="match status" value="1"/>
</dbReference>
<evidence type="ECO:0000256" key="6">
    <source>
        <dbReference type="ARBA" id="ARBA00023136"/>
    </source>
</evidence>
<organism evidence="7 8">
    <name type="scientific">Pristionchus mayeri</name>
    <dbReference type="NCBI Taxonomy" id="1317129"/>
    <lineage>
        <taxon>Eukaryota</taxon>
        <taxon>Metazoa</taxon>
        <taxon>Ecdysozoa</taxon>
        <taxon>Nematoda</taxon>
        <taxon>Chromadorea</taxon>
        <taxon>Rhabditida</taxon>
        <taxon>Rhabditina</taxon>
        <taxon>Diplogasteromorpha</taxon>
        <taxon>Diplogasteroidea</taxon>
        <taxon>Neodiplogasteridae</taxon>
        <taxon>Pristionchus</taxon>
    </lineage>
</organism>
<comment type="similarity">
    <text evidence="2">Belongs to the glycosyltransferase 31 family. Beta3-Gal-T subfamily.</text>
</comment>
<protein>
    <recommendedName>
        <fullName evidence="9">N-acetylgalactosaminide beta-1,3-galactosyltransferase</fullName>
    </recommendedName>
</protein>
<evidence type="ECO:0000313" key="7">
    <source>
        <dbReference type="EMBL" id="GMR62787.1"/>
    </source>
</evidence>
<keyword evidence="6" id="KW-0472">Membrane</keyword>
<evidence type="ECO:0000256" key="3">
    <source>
        <dbReference type="ARBA" id="ARBA00022692"/>
    </source>
</evidence>
<evidence type="ECO:0000256" key="5">
    <source>
        <dbReference type="ARBA" id="ARBA00022989"/>
    </source>
</evidence>
<dbReference type="EMBL" id="BTRK01000006">
    <property type="protein sequence ID" value="GMR62787.1"/>
    <property type="molecule type" value="Genomic_DNA"/>
</dbReference>
<dbReference type="Gene3D" id="3.90.550.50">
    <property type="match status" value="1"/>
</dbReference>
<sequence>AQAVNETWLKRCDHGVLFTDAPFAKEKNIPYRTLFAGIPDTYDILFHKSRFAFYYISEIMRADFDWIVQANDDTYMIVENLRTYLRTLDPNLPYYLGFRLKPYLPNRYNQGGGYVLSRKALKLFADHAYNNTICSFEVEDVAIGRYRQTNIKSNSICCYSGQQRFNGDHPSRMLLGRANAGIWLVDPLTTGYEGIARDAISFHHLSATELRLFETLL</sequence>
<proteinExistence type="inferred from homology"/>
<dbReference type="InterPro" id="IPR026050">
    <property type="entry name" value="C1GALT1/C1GALT1_chp1"/>
</dbReference>
<feature type="non-terminal residue" evidence="7">
    <location>
        <position position="1"/>
    </location>
</feature>
<comment type="caution">
    <text evidence="7">The sequence shown here is derived from an EMBL/GenBank/DDBJ whole genome shotgun (WGS) entry which is preliminary data.</text>
</comment>
<dbReference type="AlphaFoldDB" id="A0AAN5IDX5"/>
<evidence type="ECO:0000256" key="4">
    <source>
        <dbReference type="ARBA" id="ARBA00022968"/>
    </source>
</evidence>
<evidence type="ECO:0000256" key="2">
    <source>
        <dbReference type="ARBA" id="ARBA00006462"/>
    </source>
</evidence>
<keyword evidence="8" id="KW-1185">Reference proteome</keyword>
<keyword evidence="4" id="KW-0735">Signal-anchor</keyword>
<accession>A0AAN5IDX5</accession>
<keyword evidence="5" id="KW-1133">Transmembrane helix</keyword>
<feature type="non-terminal residue" evidence="7">
    <location>
        <position position="217"/>
    </location>
</feature>
<evidence type="ECO:0000313" key="8">
    <source>
        <dbReference type="Proteomes" id="UP001328107"/>
    </source>
</evidence>
<keyword evidence="3" id="KW-0812">Transmembrane</keyword>
<name>A0AAN5IDX5_9BILA</name>
<comment type="subcellular location">
    <subcellularLocation>
        <location evidence="1">Membrane</location>
        <topology evidence="1">Single-pass type II membrane protein</topology>
    </subcellularLocation>
</comment>
<dbReference type="GO" id="GO:0016020">
    <property type="term" value="C:membrane"/>
    <property type="evidence" value="ECO:0007669"/>
    <property type="project" value="UniProtKB-SubCell"/>
</dbReference>
<gene>
    <name evidence="7" type="ORF">PMAYCL1PPCAC_32982</name>
</gene>